<dbReference type="InterPro" id="IPR004384">
    <property type="entry name" value="RNA_MeTrfase_TrmJ/LasT"/>
</dbReference>
<comment type="similarity">
    <text evidence="1">Belongs to the class IV-like SAM-binding methyltransferase superfamily. RNA methyltransferase TrmH family.</text>
</comment>
<organism evidence="7 8">
    <name type="scientific">Rhodospirillum rubrum (strain ATCC 11170 / ATH 1.1.1 / DSM 467 / LMG 4362 / NCIMB 8255 / S1)</name>
    <dbReference type="NCBI Taxonomy" id="269796"/>
    <lineage>
        <taxon>Bacteria</taxon>
        <taxon>Pseudomonadati</taxon>
        <taxon>Pseudomonadota</taxon>
        <taxon>Alphaproteobacteria</taxon>
        <taxon>Rhodospirillales</taxon>
        <taxon>Rhodospirillaceae</taxon>
        <taxon>Rhodospirillum</taxon>
    </lineage>
</organism>
<evidence type="ECO:0000256" key="4">
    <source>
        <dbReference type="ARBA" id="ARBA00022691"/>
    </source>
</evidence>
<dbReference type="AlphaFoldDB" id="Q2RWJ5"/>
<dbReference type="GO" id="GO:0002128">
    <property type="term" value="P:tRNA nucleoside ribose methylation"/>
    <property type="evidence" value="ECO:0007669"/>
    <property type="project" value="TreeGrafter"/>
</dbReference>
<dbReference type="Pfam" id="PF00588">
    <property type="entry name" value="SpoU_methylase"/>
    <property type="match status" value="1"/>
</dbReference>
<dbReference type="PANTHER" id="PTHR42786">
    <property type="entry name" value="TRNA/RRNA METHYLTRANSFERASE"/>
    <property type="match status" value="1"/>
</dbReference>
<dbReference type="EnsemblBacteria" id="ABC21500">
    <property type="protein sequence ID" value="ABC21500"/>
    <property type="gene ID" value="Rru_A0696"/>
</dbReference>
<comment type="catalytic activity">
    <reaction evidence="5">
        <text>uridine(32) in tRNA + S-adenosyl-L-methionine = 2'-O-methyluridine(32) in tRNA + S-adenosyl-L-homocysteine + H(+)</text>
        <dbReference type="Rhea" id="RHEA:42936"/>
        <dbReference type="Rhea" id="RHEA-COMP:10107"/>
        <dbReference type="Rhea" id="RHEA-COMP:10290"/>
        <dbReference type="ChEBI" id="CHEBI:15378"/>
        <dbReference type="ChEBI" id="CHEBI:57856"/>
        <dbReference type="ChEBI" id="CHEBI:59789"/>
        <dbReference type="ChEBI" id="CHEBI:65315"/>
        <dbReference type="ChEBI" id="CHEBI:74478"/>
        <dbReference type="EC" id="2.1.1.200"/>
    </reaction>
</comment>
<name>Q2RWJ5_RHORT</name>
<dbReference type="PhylomeDB" id="Q2RWJ5"/>
<comment type="subunit">
    <text evidence="5">Homodimer.</text>
</comment>
<protein>
    <recommendedName>
        <fullName evidence="5">tRNA (cytidine/uridine-2'-O-)-methyltransferase TrmJ</fullName>
        <ecNumber evidence="5">2.1.1.200</ecNumber>
    </recommendedName>
    <alternativeName>
        <fullName evidence="5">tRNA (cytidine(32)/uridine(32)-2'-O)-methyltransferase</fullName>
    </alternativeName>
    <alternativeName>
        <fullName evidence="5">tRNA Cm32/Um32 methyltransferase</fullName>
    </alternativeName>
</protein>
<keyword evidence="4 5" id="KW-0949">S-adenosyl-L-methionine</keyword>
<sequence length="279" mass="30472">MAGTDRTRMSRVFGENAPAIVLVRPQLAENIGMVARAMLNCGLTALRLVAPREDWLAEKAIASASGADGLLREARFFETTEAAIADINRVYATTARRRDMIKRVLTPRGAAERLRTQVAAGERCAVMFGPERTGLSNDDVALADAIVEVPLNPAYCSLNLAQAVLLLGYEWYQAGDATPAEQLVTNDTQPATRGELLGFFDHLERELDDCGFLRNAAKRPGMVRNLRNLFERADLTEQEIRTLHGVVKELRHGRVERAQPLPVGVVQPLSVGVVEDGAG</sequence>
<dbReference type="GO" id="GO:0003723">
    <property type="term" value="F:RNA binding"/>
    <property type="evidence" value="ECO:0007669"/>
    <property type="project" value="InterPro"/>
</dbReference>
<dbReference type="InterPro" id="IPR001537">
    <property type="entry name" value="SpoU_MeTrfase"/>
</dbReference>
<feature type="domain" description="tRNA/rRNA methyltransferase SpoU type" evidence="6">
    <location>
        <begin position="19"/>
        <end position="168"/>
    </location>
</feature>
<evidence type="ECO:0000256" key="2">
    <source>
        <dbReference type="ARBA" id="ARBA00022603"/>
    </source>
</evidence>
<proteinExistence type="inferred from homology"/>
<accession>Q2RWJ5</accession>
<evidence type="ECO:0000259" key="6">
    <source>
        <dbReference type="Pfam" id="PF00588"/>
    </source>
</evidence>
<dbReference type="PATRIC" id="fig|269796.9.peg.749"/>
<dbReference type="KEGG" id="rru:Rru_A0696"/>
<dbReference type="Gene3D" id="3.40.1280.10">
    <property type="match status" value="1"/>
</dbReference>
<comment type="function">
    <text evidence="5">Catalyzes the formation of 2'O-methylated cytidine (Cm32) or 2'O-methylated uridine (Um32) at position 32 in tRNA.</text>
</comment>
<keyword evidence="3" id="KW-0808">Transferase</keyword>
<dbReference type="NCBIfam" id="TIGR00050">
    <property type="entry name" value="rRNA_methyl_1"/>
    <property type="match status" value="1"/>
</dbReference>
<dbReference type="InterPro" id="IPR029026">
    <property type="entry name" value="tRNA_m1G_MTases_N"/>
</dbReference>
<dbReference type="STRING" id="269796.Rru_A0696"/>
<dbReference type="HOGENOM" id="CLU_056931_1_0_5"/>
<evidence type="ECO:0000256" key="3">
    <source>
        <dbReference type="ARBA" id="ARBA00022679"/>
    </source>
</evidence>
<dbReference type="CDD" id="cd18093">
    <property type="entry name" value="SpoU-like_TrmJ"/>
    <property type="match status" value="1"/>
</dbReference>
<keyword evidence="5" id="KW-0819">tRNA processing</keyword>
<keyword evidence="5" id="KW-0963">Cytoplasm</keyword>
<dbReference type="EC" id="2.1.1.200" evidence="5"/>
<comment type="catalytic activity">
    <reaction evidence="5">
        <text>cytidine(32) in tRNA + S-adenosyl-L-methionine = 2'-O-methylcytidine(32) in tRNA + S-adenosyl-L-homocysteine + H(+)</text>
        <dbReference type="Rhea" id="RHEA:42932"/>
        <dbReference type="Rhea" id="RHEA-COMP:10288"/>
        <dbReference type="Rhea" id="RHEA-COMP:10289"/>
        <dbReference type="ChEBI" id="CHEBI:15378"/>
        <dbReference type="ChEBI" id="CHEBI:57856"/>
        <dbReference type="ChEBI" id="CHEBI:59789"/>
        <dbReference type="ChEBI" id="CHEBI:74495"/>
        <dbReference type="ChEBI" id="CHEBI:82748"/>
        <dbReference type="EC" id="2.1.1.200"/>
    </reaction>
</comment>
<dbReference type="eggNOG" id="COG0565">
    <property type="taxonomic scope" value="Bacteria"/>
</dbReference>
<dbReference type="Gene3D" id="1.10.8.590">
    <property type="match status" value="1"/>
</dbReference>
<evidence type="ECO:0000313" key="8">
    <source>
        <dbReference type="Proteomes" id="UP000001929"/>
    </source>
</evidence>
<dbReference type="GO" id="GO:0106339">
    <property type="term" value="F:tRNA (cytidine(32)-2'-O)-methyltransferase activity"/>
    <property type="evidence" value="ECO:0007669"/>
    <property type="project" value="RHEA"/>
</dbReference>
<keyword evidence="8" id="KW-1185">Reference proteome</keyword>
<dbReference type="GO" id="GO:0160206">
    <property type="term" value="F:tRNA (cytidine(32)/uridine(32)-2'-O)-methyltransferase activity"/>
    <property type="evidence" value="ECO:0007669"/>
    <property type="project" value="UniProtKB-EC"/>
</dbReference>
<dbReference type="InterPro" id="IPR029028">
    <property type="entry name" value="Alpha/beta_knot_MTases"/>
</dbReference>
<gene>
    <name evidence="5" type="primary">trmJ</name>
    <name evidence="7" type="ordered locus">Rru_A0696</name>
</gene>
<evidence type="ECO:0000313" key="7">
    <source>
        <dbReference type="EMBL" id="ABC21500.1"/>
    </source>
</evidence>
<dbReference type="EMBL" id="CP000230">
    <property type="protein sequence ID" value="ABC21500.1"/>
    <property type="molecule type" value="Genomic_DNA"/>
</dbReference>
<evidence type="ECO:0000256" key="1">
    <source>
        <dbReference type="ARBA" id="ARBA00007228"/>
    </source>
</evidence>
<comment type="subcellular location">
    <subcellularLocation>
        <location evidence="5">Cytoplasm</location>
    </subcellularLocation>
</comment>
<dbReference type="Proteomes" id="UP000001929">
    <property type="component" value="Chromosome"/>
</dbReference>
<dbReference type="GO" id="GO:0005829">
    <property type="term" value="C:cytosol"/>
    <property type="evidence" value="ECO:0007669"/>
    <property type="project" value="TreeGrafter"/>
</dbReference>
<keyword evidence="2 5" id="KW-0489">Methyltransferase</keyword>
<dbReference type="PANTHER" id="PTHR42786:SF7">
    <property type="entry name" value="TRNA_RRNA METHYLTRANSFERASE SPOU TYPE DOMAIN-CONTAINING PROTEIN"/>
    <property type="match status" value="1"/>
</dbReference>
<reference evidence="7 8" key="1">
    <citation type="journal article" date="2011" name="Stand. Genomic Sci.">
        <title>Complete genome sequence of Rhodospirillum rubrum type strain (S1).</title>
        <authorList>
            <person name="Munk A.C."/>
            <person name="Copeland A."/>
            <person name="Lucas S."/>
            <person name="Lapidus A."/>
            <person name="Del Rio T.G."/>
            <person name="Barry K."/>
            <person name="Detter J.C."/>
            <person name="Hammon N."/>
            <person name="Israni S."/>
            <person name="Pitluck S."/>
            <person name="Brettin T."/>
            <person name="Bruce D."/>
            <person name="Han C."/>
            <person name="Tapia R."/>
            <person name="Gilna P."/>
            <person name="Schmutz J."/>
            <person name="Larimer F."/>
            <person name="Land M."/>
            <person name="Kyrpides N.C."/>
            <person name="Mavromatis K."/>
            <person name="Richardson P."/>
            <person name="Rohde M."/>
            <person name="Goker M."/>
            <person name="Klenk H.P."/>
            <person name="Zhang Y."/>
            <person name="Roberts G.P."/>
            <person name="Reslewic S."/>
            <person name="Schwartz D.C."/>
        </authorList>
    </citation>
    <scope>NUCLEOTIDE SEQUENCE [LARGE SCALE GENOMIC DNA]</scope>
    <source>
        <strain evidence="8">ATCC 11170 / ATH 1.1.1 / DSM 467 / LMG 4362 / NCIMB 8255 / S1</strain>
    </source>
</reference>
<dbReference type="PIRSF" id="PIRSF004808">
    <property type="entry name" value="LasT"/>
    <property type="match status" value="1"/>
</dbReference>
<evidence type="ECO:0000256" key="5">
    <source>
        <dbReference type="RuleBase" id="RU362024"/>
    </source>
</evidence>
<dbReference type="SUPFAM" id="SSF75217">
    <property type="entry name" value="alpha/beta knot"/>
    <property type="match status" value="1"/>
</dbReference>